<evidence type="ECO:0000313" key="1">
    <source>
        <dbReference type="EMBL" id="THD28679.1"/>
    </source>
</evidence>
<dbReference type="Proteomes" id="UP000230066">
    <property type="component" value="Unassembled WGS sequence"/>
</dbReference>
<organism evidence="1 2">
    <name type="scientific">Fasciola hepatica</name>
    <name type="common">Liver fluke</name>
    <dbReference type="NCBI Taxonomy" id="6192"/>
    <lineage>
        <taxon>Eukaryota</taxon>
        <taxon>Metazoa</taxon>
        <taxon>Spiralia</taxon>
        <taxon>Lophotrochozoa</taxon>
        <taxon>Platyhelminthes</taxon>
        <taxon>Trematoda</taxon>
        <taxon>Digenea</taxon>
        <taxon>Plagiorchiida</taxon>
        <taxon>Echinostomata</taxon>
        <taxon>Echinostomatoidea</taxon>
        <taxon>Fasciolidae</taxon>
        <taxon>Fasciola</taxon>
    </lineage>
</organism>
<keyword evidence="2" id="KW-1185">Reference proteome</keyword>
<dbReference type="AlphaFoldDB" id="A0A4E0RII1"/>
<protein>
    <submittedName>
        <fullName evidence="1">Uncharacterized protein</fullName>
    </submittedName>
</protein>
<comment type="caution">
    <text evidence="1">The sequence shown here is derived from an EMBL/GenBank/DDBJ whole genome shotgun (WGS) entry which is preliminary data.</text>
</comment>
<reference evidence="1" key="1">
    <citation type="submission" date="2019-03" db="EMBL/GenBank/DDBJ databases">
        <title>Improved annotation for the trematode Fasciola hepatica.</title>
        <authorList>
            <person name="Choi Y.-J."/>
            <person name="Martin J."/>
            <person name="Mitreva M."/>
        </authorList>
    </citation>
    <scope>NUCLEOTIDE SEQUENCE [LARGE SCALE GENOMIC DNA]</scope>
</reference>
<gene>
    <name evidence="1" type="ORF">D915_000494</name>
</gene>
<dbReference type="EMBL" id="JXXN02000097">
    <property type="protein sequence ID" value="THD28679.1"/>
    <property type="molecule type" value="Genomic_DNA"/>
</dbReference>
<accession>A0A4E0RII1</accession>
<name>A0A4E0RII1_FASHE</name>
<sequence length="88" mass="10490">MMFVLCQDMRLKQALLFGDHLYAAVEKRCTWFNKRVNYSDSRCNWRNMRRQSMQALLVPPVMNDSAETVSPERIIERRAQLTFSVSFR</sequence>
<proteinExistence type="predicted"/>
<evidence type="ECO:0000313" key="2">
    <source>
        <dbReference type="Proteomes" id="UP000230066"/>
    </source>
</evidence>